<feature type="signal peptide" evidence="4">
    <location>
        <begin position="1"/>
        <end position="19"/>
    </location>
</feature>
<organism evidence="6 7">
    <name type="scientific">Denitrobaculum tricleocarpae</name>
    <dbReference type="NCBI Taxonomy" id="2591009"/>
    <lineage>
        <taxon>Bacteria</taxon>
        <taxon>Pseudomonadati</taxon>
        <taxon>Pseudomonadota</taxon>
        <taxon>Alphaproteobacteria</taxon>
        <taxon>Rhodospirillales</taxon>
        <taxon>Rhodospirillaceae</taxon>
        <taxon>Denitrobaculum</taxon>
    </lineage>
</organism>
<evidence type="ECO:0000256" key="4">
    <source>
        <dbReference type="SAM" id="SignalP"/>
    </source>
</evidence>
<evidence type="ECO:0000256" key="2">
    <source>
        <dbReference type="ARBA" id="ARBA00012737"/>
    </source>
</evidence>
<dbReference type="InterPro" id="IPR029055">
    <property type="entry name" value="Ntn_hydrolases_N"/>
</dbReference>
<dbReference type="PANTHER" id="PTHR43284:SF1">
    <property type="entry name" value="ASPARAGINE SYNTHETASE"/>
    <property type="match status" value="1"/>
</dbReference>
<sequence length="624" mass="70460">MHRNALTSRFIVFLPAVHAANTSPVNSPSTDASMASTRRMQGKVERYCASHNLTSLQTKHYYLACDLTRDPTQTLEPADRAHPILVCDLLPGKISASREFAFEEAAANWNAWHAHAEADAQVYNLIYAEKESFALESDPLGIKPVYRAETEGGTLVASSIADICSISPELSQHLDRNSIAQFLLMGYALGPRSFHKGLHRTETGERIGWSRAAGLELSRPRRYSVSEEIKTGIHLNAALLQVERAINASLERHSSGARKPINIALSGGFDSRILAAAMKSQNYPIRAFTYGRWHHRELRTARRIAKSIGIEHRLLDYPLDNYYQRLPLFMSAVEGQSESKVTQITNLLQIEADKGSALVHGFLSDPIAGSHLTDWFPNDDLESLDEVADRLVRALAPPHSRLQLVQKILDFKFDWDSFKGEVRSELCPAERPYQSAVLWDIENRQRKLISPHLLMLGQKFDVIAPFYDREMLQTWISMPRVALDKRYLQRQHLAYKFPELAKIPRDEETSPITPNLKNQLLLLMDTLARKAFIKLYGSVKGYRPESIWSLGQGMANASQIQKMNDSIRDGGKLLTEVFDLQLNLSDETLALIQSSPENGDYQTTRLIFQLVEYAKWIKALPVSK</sequence>
<dbReference type="Pfam" id="PF00733">
    <property type="entry name" value="Asn_synthase"/>
    <property type="match status" value="1"/>
</dbReference>
<protein>
    <recommendedName>
        <fullName evidence="2">asparagine synthase (glutamine-hydrolyzing)</fullName>
        <ecNumber evidence="2">6.3.5.4</ecNumber>
    </recommendedName>
</protein>
<dbReference type="GO" id="GO:0006529">
    <property type="term" value="P:asparagine biosynthetic process"/>
    <property type="evidence" value="ECO:0007669"/>
    <property type="project" value="InterPro"/>
</dbReference>
<accession>A0A545TUA6</accession>
<name>A0A545TUA6_9PROT</name>
<feature type="domain" description="Asparagine synthetase" evidence="5">
    <location>
        <begin position="242"/>
        <end position="478"/>
    </location>
</feature>
<comment type="pathway">
    <text evidence="1">Amino-acid biosynthesis; L-asparagine biosynthesis; L-asparagine from L-aspartate (L-Gln route): step 1/1.</text>
</comment>
<evidence type="ECO:0000256" key="1">
    <source>
        <dbReference type="ARBA" id="ARBA00005187"/>
    </source>
</evidence>
<dbReference type="InterPro" id="IPR051786">
    <property type="entry name" value="ASN_synthetase/amidase"/>
</dbReference>
<evidence type="ECO:0000313" key="6">
    <source>
        <dbReference type="EMBL" id="TQV80799.1"/>
    </source>
</evidence>
<dbReference type="InterPro" id="IPR014729">
    <property type="entry name" value="Rossmann-like_a/b/a_fold"/>
</dbReference>
<evidence type="ECO:0000256" key="3">
    <source>
        <dbReference type="ARBA" id="ARBA00048741"/>
    </source>
</evidence>
<evidence type="ECO:0000313" key="7">
    <source>
        <dbReference type="Proteomes" id="UP000315252"/>
    </source>
</evidence>
<comment type="caution">
    <text evidence="6">The sequence shown here is derived from an EMBL/GenBank/DDBJ whole genome shotgun (WGS) entry which is preliminary data.</text>
</comment>
<comment type="catalytic activity">
    <reaction evidence="3">
        <text>L-aspartate + L-glutamine + ATP + H2O = L-asparagine + L-glutamate + AMP + diphosphate + H(+)</text>
        <dbReference type="Rhea" id="RHEA:12228"/>
        <dbReference type="ChEBI" id="CHEBI:15377"/>
        <dbReference type="ChEBI" id="CHEBI:15378"/>
        <dbReference type="ChEBI" id="CHEBI:29985"/>
        <dbReference type="ChEBI" id="CHEBI:29991"/>
        <dbReference type="ChEBI" id="CHEBI:30616"/>
        <dbReference type="ChEBI" id="CHEBI:33019"/>
        <dbReference type="ChEBI" id="CHEBI:58048"/>
        <dbReference type="ChEBI" id="CHEBI:58359"/>
        <dbReference type="ChEBI" id="CHEBI:456215"/>
        <dbReference type="EC" id="6.3.5.4"/>
    </reaction>
</comment>
<dbReference type="PANTHER" id="PTHR43284">
    <property type="entry name" value="ASPARAGINE SYNTHETASE (GLUTAMINE-HYDROLYZING)"/>
    <property type="match status" value="1"/>
</dbReference>
<dbReference type="EC" id="6.3.5.4" evidence="2"/>
<dbReference type="AlphaFoldDB" id="A0A545TUA6"/>
<evidence type="ECO:0000259" key="5">
    <source>
        <dbReference type="Pfam" id="PF00733"/>
    </source>
</evidence>
<dbReference type="SUPFAM" id="SSF56235">
    <property type="entry name" value="N-terminal nucleophile aminohydrolases (Ntn hydrolases)"/>
    <property type="match status" value="1"/>
</dbReference>
<gene>
    <name evidence="6" type="ORF">FKG95_11665</name>
</gene>
<keyword evidence="7" id="KW-1185">Reference proteome</keyword>
<dbReference type="SUPFAM" id="SSF52402">
    <property type="entry name" value="Adenine nucleotide alpha hydrolases-like"/>
    <property type="match status" value="1"/>
</dbReference>
<dbReference type="Gene3D" id="3.40.50.620">
    <property type="entry name" value="HUPs"/>
    <property type="match status" value="1"/>
</dbReference>
<dbReference type="EMBL" id="VHSH01000003">
    <property type="protein sequence ID" value="TQV80799.1"/>
    <property type="molecule type" value="Genomic_DNA"/>
</dbReference>
<keyword evidence="4" id="KW-0732">Signal</keyword>
<dbReference type="GO" id="GO:0004066">
    <property type="term" value="F:asparagine synthase (glutamine-hydrolyzing) activity"/>
    <property type="evidence" value="ECO:0007669"/>
    <property type="project" value="UniProtKB-EC"/>
</dbReference>
<dbReference type="OrthoDB" id="9789567at2"/>
<proteinExistence type="predicted"/>
<feature type="chain" id="PRO_5022140335" description="asparagine synthase (glutamine-hydrolyzing)" evidence="4">
    <location>
        <begin position="20"/>
        <end position="624"/>
    </location>
</feature>
<dbReference type="Proteomes" id="UP000315252">
    <property type="component" value="Unassembled WGS sequence"/>
</dbReference>
<dbReference type="InterPro" id="IPR001962">
    <property type="entry name" value="Asn_synthase"/>
</dbReference>
<reference evidence="6 7" key="1">
    <citation type="submission" date="2019-06" db="EMBL/GenBank/DDBJ databases">
        <title>Whole genome sequence for Rhodospirillaceae sp. R148.</title>
        <authorList>
            <person name="Wang G."/>
        </authorList>
    </citation>
    <scope>NUCLEOTIDE SEQUENCE [LARGE SCALE GENOMIC DNA]</scope>
    <source>
        <strain evidence="6 7">R148</strain>
    </source>
</reference>